<dbReference type="PANTHER" id="PTHR30037:SF3">
    <property type="entry name" value="BLR0857 PROTEIN"/>
    <property type="match status" value="1"/>
</dbReference>
<evidence type="ECO:0000313" key="2">
    <source>
        <dbReference type="Proteomes" id="UP000245728"/>
    </source>
</evidence>
<sequence length="230" mass="25854">MLDYLEDFDAIYARASERKGGANGLKALLGAPASKEALSALGDDRYLAAFTKKIFQSGFVWKVVENKWPGFEETFFGFDIDKVLMMPDDMLERKASDPAIIRNFRKVKTIRDNALMIRELSQKHGGFGHFIADWPSEDIVGLWAELKKRGQRLGGNTGPFALRALGKDTFLLTQDVIGYFSQREIISGSAISKRSLKTIQQAFNRLQQQSDWSLQALSQLLAFSVGDNHR</sequence>
<dbReference type="InterPro" id="IPR005019">
    <property type="entry name" value="Adenine_glyco"/>
</dbReference>
<dbReference type="Proteomes" id="UP000245728">
    <property type="component" value="Chromosome"/>
</dbReference>
<reference evidence="1 2" key="1">
    <citation type="submission" date="2018-05" db="EMBL/GenBank/DDBJ databases">
        <title>Salinimonas sp. HMF8227 Genome sequencing and assembly.</title>
        <authorList>
            <person name="Kang H."/>
            <person name="Kang J."/>
            <person name="Cha I."/>
            <person name="Kim H."/>
            <person name="Joh K."/>
        </authorList>
    </citation>
    <scope>NUCLEOTIDE SEQUENCE [LARGE SCALE GENOMIC DNA]</scope>
    <source>
        <strain evidence="1 2">HMF8227</strain>
    </source>
</reference>
<keyword evidence="2" id="KW-1185">Reference proteome</keyword>
<organism evidence="1 2">
    <name type="scientific">Saliniradius amylolyticus</name>
    <dbReference type="NCBI Taxonomy" id="2183582"/>
    <lineage>
        <taxon>Bacteria</taxon>
        <taxon>Pseudomonadati</taxon>
        <taxon>Pseudomonadota</taxon>
        <taxon>Gammaproteobacteria</taxon>
        <taxon>Alteromonadales</taxon>
        <taxon>Alteromonadaceae</taxon>
        <taxon>Saliniradius</taxon>
    </lineage>
</organism>
<keyword evidence="1" id="KW-0378">Hydrolase</keyword>
<dbReference type="Pfam" id="PF03352">
    <property type="entry name" value="Adenine_glyco"/>
    <property type="match status" value="1"/>
</dbReference>
<evidence type="ECO:0000313" key="1">
    <source>
        <dbReference type="EMBL" id="AWL13249.1"/>
    </source>
</evidence>
<dbReference type="AlphaFoldDB" id="A0A2S2E6L6"/>
<proteinExistence type="predicted"/>
<dbReference type="KEGG" id="salh:HMF8227_02800"/>
<dbReference type="EC" id="3.2.2.20" evidence="1"/>
<dbReference type="PANTHER" id="PTHR30037">
    <property type="entry name" value="DNA-3-METHYLADENINE GLYCOSYLASE 1"/>
    <property type="match status" value="1"/>
</dbReference>
<dbReference type="RefSeq" id="WP_109340757.1">
    <property type="nucleotide sequence ID" value="NZ_CP029347.1"/>
</dbReference>
<dbReference type="EMBL" id="CP029347">
    <property type="protein sequence ID" value="AWL13249.1"/>
    <property type="molecule type" value="Genomic_DNA"/>
</dbReference>
<accession>A0A2S2E6L6</accession>
<dbReference type="GO" id="GO:0008725">
    <property type="term" value="F:DNA-3-methyladenine glycosylase activity"/>
    <property type="evidence" value="ECO:0007669"/>
    <property type="project" value="UniProtKB-EC"/>
</dbReference>
<protein>
    <submittedName>
        <fullName evidence="1">DNA-3-methyladenine glycosylase I</fullName>
        <ecNumber evidence="1">3.2.2.20</ecNumber>
    </submittedName>
</protein>
<dbReference type="OrthoDB" id="9795156at2"/>
<name>A0A2S2E6L6_9ALTE</name>
<dbReference type="SUPFAM" id="SSF48150">
    <property type="entry name" value="DNA-glycosylase"/>
    <property type="match status" value="1"/>
</dbReference>
<keyword evidence="1" id="KW-0326">Glycosidase</keyword>
<dbReference type="GO" id="GO:0006284">
    <property type="term" value="P:base-excision repair"/>
    <property type="evidence" value="ECO:0007669"/>
    <property type="project" value="InterPro"/>
</dbReference>
<dbReference type="InterPro" id="IPR052891">
    <property type="entry name" value="DNA-3mA_glycosylase"/>
</dbReference>
<gene>
    <name evidence="1" type="ORF">HMF8227_02800</name>
</gene>
<dbReference type="InterPro" id="IPR011257">
    <property type="entry name" value="DNA_glycosylase"/>
</dbReference>
<dbReference type="Gene3D" id="1.10.340.30">
    <property type="entry name" value="Hypothetical protein, domain 2"/>
    <property type="match status" value="1"/>
</dbReference>